<gene>
    <name evidence="2" type="ORF">LI90_3095</name>
    <name evidence="1" type="ORF">TH66_13795</name>
    <name evidence="3" type="ORF">TR74_01240</name>
</gene>
<accession>A0A132MQC5</accession>
<dbReference type="AlphaFoldDB" id="A0A132MQC5"/>
<dbReference type="EMBL" id="JYIJ01000018">
    <property type="protein sequence ID" value="KWX00033.1"/>
    <property type="molecule type" value="Genomic_DNA"/>
</dbReference>
<dbReference type="CDD" id="cd00586">
    <property type="entry name" value="4HBT"/>
    <property type="match status" value="1"/>
</dbReference>
<name>A0A132MQC5_9ACTN</name>
<dbReference type="Proteomes" id="UP000070659">
    <property type="component" value="Unassembled WGS sequence"/>
</dbReference>
<dbReference type="Pfam" id="PF13279">
    <property type="entry name" value="4HBT_2"/>
    <property type="match status" value="1"/>
</dbReference>
<reference evidence="5" key="2">
    <citation type="submission" date="2015-02" db="EMBL/GenBank/DDBJ databases">
        <title>Physiological reanalysis, assessment of diazotrophy, and genome sequences of multiple isolates of Streptomyces thermoautotrophicus.</title>
        <authorList>
            <person name="MacKellar D.C."/>
            <person name="Lieber L."/>
            <person name="Norman J."/>
            <person name="Bolger A."/>
            <person name="Tobin C."/>
            <person name="Murray J.W."/>
            <person name="Friesen M."/>
            <person name="Prell J."/>
        </authorList>
    </citation>
    <scope>NUCLEOTIDE SEQUENCE [LARGE SCALE GENOMIC DNA]</scope>
    <source>
        <strain evidence="5">UBT1</strain>
    </source>
</reference>
<comment type="caution">
    <text evidence="1">The sequence shown here is derived from an EMBL/GenBank/DDBJ whole genome shotgun (WGS) entry which is preliminary data.</text>
</comment>
<reference evidence="1 6" key="1">
    <citation type="submission" date="2015-02" db="EMBL/GenBank/DDBJ databases">
        <title>Physiological reanalysis, assessment of diazotrophy, and genome sequences of multiple isolates of Streptomyces thermoautotrophicus.</title>
        <authorList>
            <person name="MacKellar D.C."/>
            <person name="Lieber L."/>
            <person name="Norman J."/>
            <person name="Bolger A."/>
            <person name="Tobin C."/>
            <person name="Murray J.W."/>
            <person name="Prell J."/>
        </authorList>
    </citation>
    <scope>NUCLEOTIDE SEQUENCE [LARGE SCALE GENOMIC DNA]</scope>
    <source>
        <strain evidence="1 6">UBT1</strain>
    </source>
</reference>
<evidence type="ECO:0000313" key="2">
    <source>
        <dbReference type="EMBL" id="KWX02057.1"/>
    </source>
</evidence>
<dbReference type="PANTHER" id="PTHR31793:SF24">
    <property type="entry name" value="LONG-CHAIN ACYL-COA THIOESTERASE FADM"/>
    <property type="match status" value="1"/>
</dbReference>
<dbReference type="GO" id="GO:0047617">
    <property type="term" value="F:fatty acyl-CoA hydrolase activity"/>
    <property type="evidence" value="ECO:0007669"/>
    <property type="project" value="TreeGrafter"/>
</dbReference>
<dbReference type="InterPro" id="IPR029069">
    <property type="entry name" value="HotDog_dom_sf"/>
</dbReference>
<dbReference type="SUPFAM" id="SSF54637">
    <property type="entry name" value="Thioesterase/thiol ester dehydrase-isomerase"/>
    <property type="match status" value="1"/>
</dbReference>
<keyword evidence="4" id="KW-1185">Reference proteome</keyword>
<evidence type="ECO:0000313" key="4">
    <source>
        <dbReference type="Proteomes" id="UP000070188"/>
    </source>
</evidence>
<evidence type="ECO:0000313" key="6">
    <source>
        <dbReference type="Proteomes" id="UP000070659"/>
    </source>
</evidence>
<dbReference type="EMBL" id="JYIK01000233">
    <property type="protein sequence ID" value="KWX10837.1"/>
    <property type="molecule type" value="Genomic_DNA"/>
</dbReference>
<dbReference type="PATRIC" id="fig|1469144.10.peg.3335"/>
<dbReference type="Gene3D" id="3.10.129.10">
    <property type="entry name" value="Hotdog Thioesterase"/>
    <property type="match status" value="1"/>
</dbReference>
<dbReference type="InterPro" id="IPR050563">
    <property type="entry name" value="4-hydroxybenzoyl-CoA_TE"/>
</dbReference>
<dbReference type="EMBL" id="LAXD01000001">
    <property type="protein sequence ID" value="KWX02057.1"/>
    <property type="molecule type" value="Genomic_DNA"/>
</dbReference>
<dbReference type="Proteomes" id="UP000070598">
    <property type="component" value="Unassembled WGS sequence"/>
</dbReference>
<evidence type="ECO:0000313" key="1">
    <source>
        <dbReference type="EMBL" id="KWX00033.1"/>
    </source>
</evidence>
<dbReference type="STRING" id="1469144.LI90_3095"/>
<evidence type="ECO:0000313" key="5">
    <source>
        <dbReference type="Proteomes" id="UP000070598"/>
    </source>
</evidence>
<sequence length="122" mass="14185">MDAYGHVNNVVYLRYLEEARVDMLFVHAPTQGASRLAEGVVVAKHEIEYLKPLRFRPEPIRVETWVTRVENASFRLAYEVRDPDVVYARAASVMVPYDLVENRPRRLLPEERKVLETFLEAA</sequence>
<protein>
    <submittedName>
        <fullName evidence="1 2">Thioesterase</fullName>
    </submittedName>
</protein>
<dbReference type="Proteomes" id="UP000070188">
    <property type="component" value="Unassembled WGS sequence"/>
</dbReference>
<proteinExistence type="predicted"/>
<organism evidence="1 6">
    <name type="scientific">Carbonactinospora thermoautotrophica</name>
    <dbReference type="NCBI Taxonomy" id="1469144"/>
    <lineage>
        <taxon>Bacteria</taxon>
        <taxon>Bacillati</taxon>
        <taxon>Actinomycetota</taxon>
        <taxon>Actinomycetes</taxon>
        <taxon>Kitasatosporales</taxon>
        <taxon>Carbonactinosporaceae</taxon>
        <taxon>Carbonactinospora</taxon>
    </lineage>
</organism>
<reference evidence="4" key="3">
    <citation type="submission" date="2015-04" db="EMBL/GenBank/DDBJ databases">
        <title>Physiological reanalysis, assessment of diazotrophy, and genome sequences of multiple isolates of Streptomyces thermoautotrophicus.</title>
        <authorList>
            <person name="MacKellar D.C."/>
            <person name="Lieber L."/>
            <person name="Norman J."/>
            <person name="Bolger A."/>
            <person name="Tobin C."/>
            <person name="Murray J.W."/>
            <person name="Chang R."/>
            <person name="Ford T."/>
            <person name="Nguyen P.Q."/>
            <person name="Woodward J."/>
            <person name="Permingeat H."/>
            <person name="Joshi N.S."/>
            <person name="Silver P.A."/>
            <person name="Usadel B."/>
            <person name="Rutherford A.W."/>
            <person name="Friesen M."/>
            <person name="Prell J."/>
        </authorList>
    </citation>
    <scope>NUCLEOTIDE SEQUENCE [LARGE SCALE GENOMIC DNA]</scope>
    <source>
        <strain evidence="4">H1</strain>
    </source>
</reference>
<reference evidence="2" key="4">
    <citation type="submission" date="2015-04" db="EMBL/GenBank/DDBJ databases">
        <title>Physiological reanalysis, assessment of diazotrophy, and genome sequences of multiple isolates of Streptomyces thermoautotrophicus.</title>
        <authorList>
            <person name="MacKellar D.C."/>
            <person name="Lieber L."/>
            <person name="Norman J."/>
            <person name="Bolger A."/>
            <person name="Tobin C."/>
            <person name="Murray J.W."/>
            <person name="Woodward J."/>
            <person name="Friesen M."/>
            <person name="Prell J."/>
        </authorList>
    </citation>
    <scope>NUCLEOTIDE SEQUENCE [LARGE SCALE GENOMIC DNA]</scope>
    <source>
        <strain evidence="2">H1</strain>
    </source>
</reference>
<dbReference type="PANTHER" id="PTHR31793">
    <property type="entry name" value="4-HYDROXYBENZOYL-COA THIOESTERASE FAMILY MEMBER"/>
    <property type="match status" value="1"/>
</dbReference>
<evidence type="ECO:0000313" key="3">
    <source>
        <dbReference type="EMBL" id="KWX10837.1"/>
    </source>
</evidence>